<feature type="domain" description="SAM" evidence="7">
    <location>
        <begin position="180"/>
        <end position="246"/>
    </location>
</feature>
<dbReference type="SMART" id="SM00454">
    <property type="entry name" value="SAM"/>
    <property type="match status" value="1"/>
</dbReference>
<dbReference type="Pfam" id="PF00097">
    <property type="entry name" value="zf-C3HC4"/>
    <property type="match status" value="1"/>
</dbReference>
<keyword evidence="3" id="KW-0862">Zinc</keyword>
<keyword evidence="5" id="KW-1133">Transmembrane helix</keyword>
<dbReference type="SUPFAM" id="SSF57850">
    <property type="entry name" value="RING/U-box"/>
    <property type="match status" value="1"/>
</dbReference>
<dbReference type="SMART" id="SM00184">
    <property type="entry name" value="RING"/>
    <property type="match status" value="1"/>
</dbReference>
<dbReference type="GO" id="GO:0061630">
    <property type="term" value="F:ubiquitin protein ligase activity"/>
    <property type="evidence" value="ECO:0007669"/>
    <property type="project" value="TreeGrafter"/>
</dbReference>
<keyword evidence="5" id="KW-0812">Transmembrane</keyword>
<dbReference type="InterPro" id="IPR017907">
    <property type="entry name" value="Znf_RING_CS"/>
</dbReference>
<feature type="transmembrane region" description="Helical" evidence="5">
    <location>
        <begin position="389"/>
        <end position="413"/>
    </location>
</feature>
<organism evidence="8 9">
    <name type="scientific">Crassostrea virginica</name>
    <name type="common">Eastern oyster</name>
    <dbReference type="NCBI Taxonomy" id="6565"/>
    <lineage>
        <taxon>Eukaryota</taxon>
        <taxon>Metazoa</taxon>
        <taxon>Spiralia</taxon>
        <taxon>Lophotrochozoa</taxon>
        <taxon>Mollusca</taxon>
        <taxon>Bivalvia</taxon>
        <taxon>Autobranchia</taxon>
        <taxon>Pteriomorphia</taxon>
        <taxon>Ostreida</taxon>
        <taxon>Ostreoidea</taxon>
        <taxon>Ostreidae</taxon>
        <taxon>Crassostrea</taxon>
    </lineage>
</organism>
<dbReference type="Pfam" id="PF00536">
    <property type="entry name" value="SAM_1"/>
    <property type="match status" value="1"/>
</dbReference>
<gene>
    <name evidence="9" type="primary">LOC111119318</name>
</gene>
<feature type="transmembrane region" description="Helical" evidence="5">
    <location>
        <begin position="346"/>
        <end position="368"/>
    </location>
</feature>
<accession>A0A8B8CH94</accession>
<keyword evidence="1" id="KW-0479">Metal-binding</keyword>
<feature type="transmembrane region" description="Helical" evidence="5">
    <location>
        <begin position="323"/>
        <end position="340"/>
    </location>
</feature>
<dbReference type="InterPro" id="IPR001841">
    <property type="entry name" value="Znf_RING"/>
</dbReference>
<dbReference type="Gene3D" id="3.30.40.10">
    <property type="entry name" value="Zinc/RING finger domain, C3HC4 (zinc finger)"/>
    <property type="match status" value="1"/>
</dbReference>
<evidence type="ECO:0000256" key="5">
    <source>
        <dbReference type="SAM" id="Phobius"/>
    </source>
</evidence>
<evidence type="ECO:0000313" key="8">
    <source>
        <dbReference type="Proteomes" id="UP000694844"/>
    </source>
</evidence>
<sequence>MVTMEYSGNEGQEVERFQRQPSMESEFICGCCSDLLVQPTTLTCGHSFCRLCLAQWFIQSSKRTCPFCQQAYLGCPKVNITIKNLIEKSFHHKLRERETEVCNTENENLIRRFEASVNVAQHNTQSRAQGNVFQNVQNIRFQGFCSGIFVMGGIILLLYLVMFWRNSGSDLLIHKPPLRWNTDDVVQWLSDLGSWTADYREEARRNQLDGRLLIAVDNTSLESILNVTNALHKRAISNAIWQLKEFNIKLPASLWEYKAMNPGRSLFLIYGMKDFPRTTILYLYFFEYDEIFLPFLHSTYPENTELPSIHMYDDPSSRQEIEFLTYFALLPYWVVAKFCWSWIDVHWWICMLMLFNCATLTFLEAMLFKKLLPMNKDHCKESIRSYGKGLLSAVFFLVIWPVLPSFICDFFFYSVLFFTPFHNIDKIRKEMR</sequence>
<keyword evidence="8" id="KW-1185">Reference proteome</keyword>
<dbReference type="InterPro" id="IPR018957">
    <property type="entry name" value="Znf_C3HC4_RING-type"/>
</dbReference>
<evidence type="ECO:0000313" key="9">
    <source>
        <dbReference type="RefSeq" id="XP_022315080.1"/>
    </source>
</evidence>
<proteinExistence type="predicted"/>
<dbReference type="PANTHER" id="PTHR15898">
    <property type="entry name" value="BIFUNCTIONAL APOPTOSIS REGULATOR"/>
    <property type="match status" value="1"/>
</dbReference>
<dbReference type="CDD" id="cd16497">
    <property type="entry name" value="RING-HC_BAR"/>
    <property type="match status" value="1"/>
</dbReference>
<evidence type="ECO:0000256" key="4">
    <source>
        <dbReference type="PROSITE-ProRule" id="PRU00175"/>
    </source>
</evidence>
<dbReference type="GO" id="GO:0005634">
    <property type="term" value="C:nucleus"/>
    <property type="evidence" value="ECO:0007669"/>
    <property type="project" value="TreeGrafter"/>
</dbReference>
<name>A0A8B8CH94_CRAVI</name>
<protein>
    <submittedName>
        <fullName evidence="9">Bifunctional apoptosis regulator-like isoform X1</fullName>
    </submittedName>
</protein>
<dbReference type="GO" id="GO:0043161">
    <property type="term" value="P:proteasome-mediated ubiquitin-dependent protein catabolic process"/>
    <property type="evidence" value="ECO:0007669"/>
    <property type="project" value="TreeGrafter"/>
</dbReference>
<dbReference type="AlphaFoldDB" id="A0A8B8CH94"/>
<keyword evidence="5" id="KW-0472">Membrane</keyword>
<dbReference type="Gene3D" id="1.10.150.50">
    <property type="entry name" value="Transcription Factor, Ets-1"/>
    <property type="match status" value="1"/>
</dbReference>
<reference evidence="9" key="1">
    <citation type="submission" date="2025-08" db="UniProtKB">
        <authorList>
            <consortium name="RefSeq"/>
        </authorList>
    </citation>
    <scope>IDENTIFICATION</scope>
    <source>
        <tissue evidence="9">Whole sample</tissue>
    </source>
</reference>
<dbReference type="SUPFAM" id="SSF47769">
    <property type="entry name" value="SAM/Pointed domain"/>
    <property type="match status" value="1"/>
</dbReference>
<dbReference type="Proteomes" id="UP000694844">
    <property type="component" value="Chromosome 2"/>
</dbReference>
<evidence type="ECO:0000259" key="7">
    <source>
        <dbReference type="PROSITE" id="PS50105"/>
    </source>
</evidence>
<dbReference type="InterPro" id="IPR013761">
    <property type="entry name" value="SAM/pointed_sf"/>
</dbReference>
<evidence type="ECO:0000256" key="1">
    <source>
        <dbReference type="ARBA" id="ARBA00022723"/>
    </source>
</evidence>
<feature type="domain" description="RING-type" evidence="6">
    <location>
        <begin position="29"/>
        <end position="69"/>
    </location>
</feature>
<dbReference type="PROSITE" id="PS50105">
    <property type="entry name" value="SAM_DOMAIN"/>
    <property type="match status" value="1"/>
</dbReference>
<dbReference type="InterPro" id="IPR013083">
    <property type="entry name" value="Znf_RING/FYVE/PHD"/>
</dbReference>
<dbReference type="RefSeq" id="XP_022315080.1">
    <property type="nucleotide sequence ID" value="XM_022459372.1"/>
</dbReference>
<dbReference type="GeneID" id="111119318"/>
<dbReference type="PANTHER" id="PTHR15898:SF13">
    <property type="entry name" value="BIFUNCTIONAL APOPTOSIS REGULATOR"/>
    <property type="match status" value="1"/>
</dbReference>
<feature type="transmembrane region" description="Helical" evidence="5">
    <location>
        <begin position="141"/>
        <end position="164"/>
    </location>
</feature>
<evidence type="ECO:0000259" key="6">
    <source>
        <dbReference type="PROSITE" id="PS50089"/>
    </source>
</evidence>
<keyword evidence="2 4" id="KW-0863">Zinc-finger</keyword>
<dbReference type="KEGG" id="cvn:111119318"/>
<dbReference type="OrthoDB" id="6105938at2759"/>
<dbReference type="InterPro" id="IPR001660">
    <property type="entry name" value="SAM"/>
</dbReference>
<evidence type="ECO:0000256" key="3">
    <source>
        <dbReference type="ARBA" id="ARBA00022833"/>
    </source>
</evidence>
<dbReference type="PROSITE" id="PS00518">
    <property type="entry name" value="ZF_RING_1"/>
    <property type="match status" value="1"/>
</dbReference>
<dbReference type="GO" id="GO:0008270">
    <property type="term" value="F:zinc ion binding"/>
    <property type="evidence" value="ECO:0007669"/>
    <property type="project" value="UniProtKB-KW"/>
</dbReference>
<evidence type="ECO:0000256" key="2">
    <source>
        <dbReference type="ARBA" id="ARBA00022771"/>
    </source>
</evidence>
<dbReference type="PROSITE" id="PS50089">
    <property type="entry name" value="ZF_RING_2"/>
    <property type="match status" value="1"/>
</dbReference>